<keyword evidence="5 6" id="KW-0472">Membrane</keyword>
<feature type="transmembrane region" description="Helical" evidence="6">
    <location>
        <begin position="153"/>
        <end position="172"/>
    </location>
</feature>
<proteinExistence type="predicted"/>
<feature type="transmembrane region" description="Helical" evidence="6">
    <location>
        <begin position="252"/>
        <end position="269"/>
    </location>
</feature>
<evidence type="ECO:0000313" key="8">
    <source>
        <dbReference type="Proteomes" id="UP000664882"/>
    </source>
</evidence>
<dbReference type="PANTHER" id="PTHR43652:SF2">
    <property type="entry name" value="BASIC AMINO ACID ANTIPORTER YFCC-RELATED"/>
    <property type="match status" value="1"/>
</dbReference>
<accession>A0ABS3NH74</accession>
<feature type="transmembrane region" description="Helical" evidence="6">
    <location>
        <begin position="184"/>
        <end position="206"/>
    </location>
</feature>
<keyword evidence="2" id="KW-1003">Cell membrane</keyword>
<keyword evidence="4 6" id="KW-1133">Transmembrane helix</keyword>
<gene>
    <name evidence="7" type="ORF">J3U76_09900</name>
</gene>
<evidence type="ECO:0000256" key="3">
    <source>
        <dbReference type="ARBA" id="ARBA00022692"/>
    </source>
</evidence>
<organism evidence="7 8">
    <name type="scientific">Oceanisphaera pacifica</name>
    <dbReference type="NCBI Taxonomy" id="2818389"/>
    <lineage>
        <taxon>Bacteria</taxon>
        <taxon>Pseudomonadati</taxon>
        <taxon>Pseudomonadota</taxon>
        <taxon>Gammaproteobacteria</taxon>
        <taxon>Aeromonadales</taxon>
        <taxon>Aeromonadaceae</taxon>
        <taxon>Oceanisphaera</taxon>
    </lineage>
</organism>
<feature type="transmembrane region" description="Helical" evidence="6">
    <location>
        <begin position="64"/>
        <end position="85"/>
    </location>
</feature>
<feature type="transmembrane region" description="Helical" evidence="6">
    <location>
        <begin position="275"/>
        <end position="295"/>
    </location>
</feature>
<evidence type="ECO:0000256" key="6">
    <source>
        <dbReference type="SAM" id="Phobius"/>
    </source>
</evidence>
<dbReference type="PANTHER" id="PTHR43652">
    <property type="entry name" value="BASIC AMINO ACID ANTIPORTER YFCC-RELATED"/>
    <property type="match status" value="1"/>
</dbReference>
<keyword evidence="8" id="KW-1185">Reference proteome</keyword>
<dbReference type="InterPro" id="IPR018385">
    <property type="entry name" value="C4_dicarb_anaerob_car-like"/>
</dbReference>
<feature type="transmembrane region" description="Helical" evidence="6">
    <location>
        <begin position="307"/>
        <end position="328"/>
    </location>
</feature>
<name>A0ABS3NH74_9GAMM</name>
<feature type="transmembrane region" description="Helical" evidence="6">
    <location>
        <begin position="435"/>
        <end position="455"/>
    </location>
</feature>
<evidence type="ECO:0000313" key="7">
    <source>
        <dbReference type="EMBL" id="MBO1519939.1"/>
    </source>
</evidence>
<feature type="transmembrane region" description="Helical" evidence="6">
    <location>
        <begin position="106"/>
        <end position="124"/>
    </location>
</feature>
<comment type="subcellular location">
    <subcellularLocation>
        <location evidence="1">Cell membrane</location>
        <topology evidence="1">Multi-pass membrane protein</topology>
    </subcellularLocation>
</comment>
<evidence type="ECO:0000256" key="2">
    <source>
        <dbReference type="ARBA" id="ARBA00022475"/>
    </source>
</evidence>
<dbReference type="Pfam" id="PF03606">
    <property type="entry name" value="DcuC"/>
    <property type="match status" value="1"/>
</dbReference>
<feature type="transmembrane region" description="Helical" evidence="6">
    <location>
        <begin position="130"/>
        <end position="146"/>
    </location>
</feature>
<evidence type="ECO:0000256" key="5">
    <source>
        <dbReference type="ARBA" id="ARBA00023136"/>
    </source>
</evidence>
<dbReference type="InterPro" id="IPR051679">
    <property type="entry name" value="DASS-Related_Transporters"/>
</dbReference>
<comment type="caution">
    <text evidence="7">The sequence shown here is derived from an EMBL/GenBank/DDBJ whole genome shotgun (WGS) entry which is preliminary data.</text>
</comment>
<dbReference type="Proteomes" id="UP000664882">
    <property type="component" value="Unassembled WGS sequence"/>
</dbReference>
<dbReference type="EMBL" id="JAGDFX010000010">
    <property type="protein sequence ID" value="MBO1519939.1"/>
    <property type="molecule type" value="Genomic_DNA"/>
</dbReference>
<evidence type="ECO:0000256" key="1">
    <source>
        <dbReference type="ARBA" id="ARBA00004651"/>
    </source>
</evidence>
<keyword evidence="3 6" id="KW-0812">Transmembrane</keyword>
<sequence length="460" mass="49577">MPHIYVILFVFIAIAALLTYIVPAGQYDRVPGPNGRTTIDPNSYQVVESTPVSPVDFMLAIPKGLMDAGTVVFFTFMIGGMFMVLRRTGIIEIGVDKLTRRFASNTIVIIPVLMTTFAVIATLIGTQELALVYVPVILPLMIALRFDSITAAGVALVATTAGFATGILNPINTGLGQQLADLPVYSGMLLRAGAFVLILLVGIFYVTRYALKVRSNPTLSLMGDDTKEQAKRDRYLNSPSEKSLVATTRQKWASLATFGFFILLVWGVMTRGWFMMEMAGLFVIMGIVVGLIAGLKTDDISEGFNEGFRDVLVGAMICGIARAVAVVLEDGQVMDTLVYALGNLVGGFPAIFSAIGMFFAQLGFNFVIPSGSGQALVTMPIMAPLADLVGVTRQTAVLAYQLGDGLGNILYPTSGYFMATLALAGVSWNKWVKFFLPLFAVWITIAMAFLIFAQATQWVG</sequence>
<feature type="transmembrane region" description="Helical" evidence="6">
    <location>
        <begin position="409"/>
        <end position="428"/>
    </location>
</feature>
<feature type="transmembrane region" description="Helical" evidence="6">
    <location>
        <begin position="5"/>
        <end position="23"/>
    </location>
</feature>
<reference evidence="7 8" key="1">
    <citation type="submission" date="2021-03" db="EMBL/GenBank/DDBJ databases">
        <title>Oceanisphaera sp. nov., isolated from the intestine.</title>
        <authorList>
            <person name="Zhao L.-H."/>
            <person name="Shi L.-F."/>
        </authorList>
    </citation>
    <scope>NUCLEOTIDE SEQUENCE [LARGE SCALE GENOMIC DNA]</scope>
    <source>
        <strain evidence="7 8">DM8</strain>
    </source>
</reference>
<protein>
    <submittedName>
        <fullName evidence="7">YfcC family protein</fullName>
    </submittedName>
</protein>
<evidence type="ECO:0000256" key="4">
    <source>
        <dbReference type="ARBA" id="ARBA00022989"/>
    </source>
</evidence>